<dbReference type="SUPFAM" id="SSF82771">
    <property type="entry name" value="GIY-YIG endonuclease"/>
    <property type="match status" value="1"/>
</dbReference>
<dbReference type="PANTHER" id="PTHR34477:SF1">
    <property type="entry name" value="UPF0213 PROTEIN YHBQ"/>
    <property type="match status" value="1"/>
</dbReference>
<evidence type="ECO:0000259" key="2">
    <source>
        <dbReference type="PROSITE" id="PS50164"/>
    </source>
</evidence>
<evidence type="ECO:0000313" key="3">
    <source>
        <dbReference type="EMBL" id="KZE24996.1"/>
    </source>
</evidence>
<proteinExistence type="inferred from homology"/>
<comment type="similarity">
    <text evidence="1">Belongs to the UPF0213 family.</text>
</comment>
<protein>
    <recommendedName>
        <fullName evidence="2">GIY-YIG domain-containing protein</fullName>
    </recommendedName>
</protein>
<dbReference type="PANTHER" id="PTHR34477">
    <property type="entry name" value="UPF0213 PROTEIN YHBQ"/>
    <property type="match status" value="1"/>
</dbReference>
<dbReference type="PROSITE" id="PS50164">
    <property type="entry name" value="GIY_YIG"/>
    <property type="match status" value="1"/>
</dbReference>
<dbReference type="InterPro" id="IPR050190">
    <property type="entry name" value="UPF0213_domain"/>
</dbReference>
<feature type="domain" description="GIY-YIG" evidence="2">
    <location>
        <begin position="1"/>
        <end position="76"/>
    </location>
</feature>
<dbReference type="OrthoDB" id="9797095at2"/>
<dbReference type="AlphaFoldDB" id="A0A161TLF0"/>
<organism evidence="3 4">
    <name type="scientific">Crenobacter luteus</name>
    <dbReference type="NCBI Taxonomy" id="1452487"/>
    <lineage>
        <taxon>Bacteria</taxon>
        <taxon>Pseudomonadati</taxon>
        <taxon>Pseudomonadota</taxon>
        <taxon>Betaproteobacteria</taxon>
        <taxon>Neisseriales</taxon>
        <taxon>Neisseriaceae</taxon>
        <taxon>Crenobacter</taxon>
    </lineage>
</organism>
<sequence>MPWYLYVLECAGGRLYTGVSTDVARRYRQHASGRGARFTRAHPPERLVLTVEFPDKSAALKAEWALKQMTAAAKRAWCARYAAAEGGEG</sequence>
<reference evidence="4" key="1">
    <citation type="submission" date="2016-01" db="EMBL/GenBank/DDBJ databases">
        <title>Draft genome of Chromobacterium sp. F49.</title>
        <authorList>
            <person name="Hong K.W."/>
        </authorList>
    </citation>
    <scope>NUCLEOTIDE SEQUENCE [LARGE SCALE GENOMIC DNA]</scope>
    <source>
        <strain evidence="4">CN10</strain>
    </source>
</reference>
<dbReference type="InterPro" id="IPR000305">
    <property type="entry name" value="GIY-YIG_endonuc"/>
</dbReference>
<evidence type="ECO:0000313" key="4">
    <source>
        <dbReference type="Proteomes" id="UP000076625"/>
    </source>
</evidence>
<dbReference type="Pfam" id="PF01541">
    <property type="entry name" value="GIY-YIG"/>
    <property type="match status" value="1"/>
</dbReference>
<evidence type="ECO:0000256" key="1">
    <source>
        <dbReference type="ARBA" id="ARBA00007435"/>
    </source>
</evidence>
<dbReference type="Proteomes" id="UP000076625">
    <property type="component" value="Unassembled WGS sequence"/>
</dbReference>
<dbReference type="InterPro" id="IPR035901">
    <property type="entry name" value="GIY-YIG_endonuc_sf"/>
</dbReference>
<keyword evidence="4" id="KW-1185">Reference proteome</keyword>
<dbReference type="RefSeq" id="WP_066614949.1">
    <property type="nucleotide sequence ID" value="NZ_LQQU01000060.1"/>
</dbReference>
<dbReference type="STRING" id="1452487.AVW16_03965"/>
<dbReference type="EMBL" id="LQQU01000060">
    <property type="protein sequence ID" value="KZE24996.1"/>
    <property type="molecule type" value="Genomic_DNA"/>
</dbReference>
<comment type="caution">
    <text evidence="3">The sequence shown here is derived from an EMBL/GenBank/DDBJ whole genome shotgun (WGS) entry which is preliminary data.</text>
</comment>
<accession>A0A161TLF0</accession>
<gene>
    <name evidence="3" type="ORF">AVW16_03965</name>
</gene>
<dbReference type="Gene3D" id="3.40.1440.10">
    <property type="entry name" value="GIY-YIG endonuclease"/>
    <property type="match status" value="1"/>
</dbReference>
<name>A0A161TLF0_9NEIS</name>
<dbReference type="CDD" id="cd10456">
    <property type="entry name" value="GIY-YIG_UPF0213"/>
    <property type="match status" value="1"/>
</dbReference>